<proteinExistence type="predicted"/>
<name>A0AAD6S6N4_9AGAR</name>
<dbReference type="Proteomes" id="UP001218188">
    <property type="component" value="Unassembled WGS sequence"/>
</dbReference>
<feature type="non-terminal residue" evidence="1">
    <location>
        <position position="64"/>
    </location>
</feature>
<sequence>LTLYPGTLKLLTDPQIMTAPSIGEGVEIWREGNVPAAFNAFPEQHVWNKFCTWFQLPSALATVG</sequence>
<organism evidence="1 2">
    <name type="scientific">Mycena alexandri</name>
    <dbReference type="NCBI Taxonomy" id="1745969"/>
    <lineage>
        <taxon>Eukaryota</taxon>
        <taxon>Fungi</taxon>
        <taxon>Dikarya</taxon>
        <taxon>Basidiomycota</taxon>
        <taxon>Agaricomycotina</taxon>
        <taxon>Agaricomycetes</taxon>
        <taxon>Agaricomycetidae</taxon>
        <taxon>Agaricales</taxon>
        <taxon>Marasmiineae</taxon>
        <taxon>Mycenaceae</taxon>
        <taxon>Mycena</taxon>
    </lineage>
</organism>
<reference evidence="1" key="1">
    <citation type="submission" date="2023-03" db="EMBL/GenBank/DDBJ databases">
        <title>Massive genome expansion in bonnet fungi (Mycena s.s.) driven by repeated elements and novel gene families across ecological guilds.</title>
        <authorList>
            <consortium name="Lawrence Berkeley National Laboratory"/>
            <person name="Harder C.B."/>
            <person name="Miyauchi S."/>
            <person name="Viragh M."/>
            <person name="Kuo A."/>
            <person name="Thoen E."/>
            <person name="Andreopoulos B."/>
            <person name="Lu D."/>
            <person name="Skrede I."/>
            <person name="Drula E."/>
            <person name="Henrissat B."/>
            <person name="Morin E."/>
            <person name="Kohler A."/>
            <person name="Barry K."/>
            <person name="LaButti K."/>
            <person name="Morin E."/>
            <person name="Salamov A."/>
            <person name="Lipzen A."/>
            <person name="Mereny Z."/>
            <person name="Hegedus B."/>
            <person name="Baldrian P."/>
            <person name="Stursova M."/>
            <person name="Weitz H."/>
            <person name="Taylor A."/>
            <person name="Grigoriev I.V."/>
            <person name="Nagy L.G."/>
            <person name="Martin F."/>
            <person name="Kauserud H."/>
        </authorList>
    </citation>
    <scope>NUCLEOTIDE SEQUENCE</scope>
    <source>
        <strain evidence="1">CBHHK200</strain>
    </source>
</reference>
<dbReference type="Gene3D" id="3.20.200.10">
    <property type="entry name" value="MHCK/EF2 kinase"/>
    <property type="match status" value="1"/>
</dbReference>
<accession>A0AAD6S6N4</accession>
<dbReference type="AlphaFoldDB" id="A0AAD6S6N4"/>
<evidence type="ECO:0000313" key="2">
    <source>
        <dbReference type="Proteomes" id="UP001218188"/>
    </source>
</evidence>
<comment type="caution">
    <text evidence="1">The sequence shown here is derived from an EMBL/GenBank/DDBJ whole genome shotgun (WGS) entry which is preliminary data.</text>
</comment>
<evidence type="ECO:0000313" key="1">
    <source>
        <dbReference type="EMBL" id="KAJ7021191.1"/>
    </source>
</evidence>
<gene>
    <name evidence="1" type="ORF">C8F04DRAFT_973149</name>
</gene>
<keyword evidence="2" id="KW-1185">Reference proteome</keyword>
<dbReference type="EMBL" id="JARJCM010000239">
    <property type="protein sequence ID" value="KAJ7021191.1"/>
    <property type="molecule type" value="Genomic_DNA"/>
</dbReference>
<protein>
    <submittedName>
        <fullName evidence="1">Uncharacterized protein</fullName>
    </submittedName>
</protein>